<accession>A0A1C5JJ89</accession>
<protein>
    <submittedName>
        <fullName evidence="2">Uncharacterized protein</fullName>
    </submittedName>
</protein>
<keyword evidence="3" id="KW-1185">Reference proteome</keyword>
<evidence type="ECO:0000256" key="1">
    <source>
        <dbReference type="SAM" id="MobiDB-lite"/>
    </source>
</evidence>
<dbReference type="RefSeq" id="WP_231926652.1">
    <property type="nucleotide sequence ID" value="NZ_JBHLYF010000004.1"/>
</dbReference>
<dbReference type="EMBL" id="LT607751">
    <property type="protein sequence ID" value="SCG70106.1"/>
    <property type="molecule type" value="Genomic_DNA"/>
</dbReference>
<organism evidence="2 3">
    <name type="scientific">Micromonospora siamensis</name>
    <dbReference type="NCBI Taxonomy" id="299152"/>
    <lineage>
        <taxon>Bacteria</taxon>
        <taxon>Bacillati</taxon>
        <taxon>Actinomycetota</taxon>
        <taxon>Actinomycetes</taxon>
        <taxon>Micromonosporales</taxon>
        <taxon>Micromonosporaceae</taxon>
        <taxon>Micromonospora</taxon>
    </lineage>
</organism>
<reference evidence="2 3" key="1">
    <citation type="submission" date="2016-06" db="EMBL/GenBank/DDBJ databases">
        <authorList>
            <person name="Kjaerup R.B."/>
            <person name="Dalgaard T.S."/>
            <person name="Juul-Madsen H.R."/>
        </authorList>
    </citation>
    <scope>NUCLEOTIDE SEQUENCE [LARGE SCALE GENOMIC DNA]</scope>
    <source>
        <strain evidence="2 3">DSM 45097</strain>
    </source>
</reference>
<dbReference type="AlphaFoldDB" id="A0A1C5JJ89"/>
<feature type="region of interest" description="Disordered" evidence="1">
    <location>
        <begin position="232"/>
        <end position="259"/>
    </location>
</feature>
<sequence length="259" mass="26687">MSRAEEPTAAPPASPRWRTPGRLTVAALAGVLAVGAVAARTADRPAAVDTTVGEVTRVGVAAGGSVPAYLRASSAELAALPAGGEPYALVTFAGYLPPGRLAPVLAGTTVAEVVARVPLPQRQTEIVRIPAQLVPEHVRAGMTEVAARKDREAADQRDRSAALTDATDPGGELRRVYDSGARVATAEAAAYRSGCSCVYAALVRADPAALRALAGRPGVRAVDPAPELRRLDRAVLTPPLPEQRDLARPPADRELAPGG</sequence>
<proteinExistence type="predicted"/>
<feature type="compositionally biased region" description="Basic and acidic residues" evidence="1">
    <location>
        <begin position="147"/>
        <end position="160"/>
    </location>
</feature>
<name>A0A1C5JJ89_9ACTN</name>
<feature type="compositionally biased region" description="Basic and acidic residues" evidence="1">
    <location>
        <begin position="242"/>
        <end position="259"/>
    </location>
</feature>
<feature type="region of interest" description="Disordered" evidence="1">
    <location>
        <begin position="147"/>
        <end position="169"/>
    </location>
</feature>
<evidence type="ECO:0000313" key="3">
    <source>
        <dbReference type="Proteomes" id="UP000198210"/>
    </source>
</evidence>
<gene>
    <name evidence="2" type="ORF">GA0074704_4523</name>
</gene>
<dbReference type="Proteomes" id="UP000198210">
    <property type="component" value="Chromosome I"/>
</dbReference>
<evidence type="ECO:0000313" key="2">
    <source>
        <dbReference type="EMBL" id="SCG70106.1"/>
    </source>
</evidence>